<dbReference type="GO" id="GO:0004316">
    <property type="term" value="F:3-oxoacyl-[acyl-carrier-protein] reductase (NADPH) activity"/>
    <property type="evidence" value="ECO:0007669"/>
    <property type="project" value="UniProtKB-UniRule"/>
</dbReference>
<dbReference type="PANTHER" id="PTHR42879">
    <property type="entry name" value="3-OXOACYL-(ACYL-CARRIER-PROTEIN) REDUCTASE"/>
    <property type="match status" value="1"/>
</dbReference>
<dbReference type="InterPro" id="IPR057326">
    <property type="entry name" value="KR_dom"/>
</dbReference>
<evidence type="ECO:0000313" key="9">
    <source>
        <dbReference type="Proteomes" id="UP000711391"/>
    </source>
</evidence>
<keyword evidence="6" id="KW-0443">Lipid metabolism</keyword>
<dbReference type="InterPro" id="IPR020904">
    <property type="entry name" value="Sc_DH/Rdtase_CS"/>
</dbReference>
<dbReference type="Pfam" id="PF13561">
    <property type="entry name" value="adh_short_C2"/>
    <property type="match status" value="1"/>
</dbReference>
<feature type="binding site" evidence="5">
    <location>
        <begin position="10"/>
        <end position="13"/>
    </location>
    <ligand>
        <name>NADP(+)</name>
        <dbReference type="ChEBI" id="CHEBI:58349"/>
    </ligand>
</feature>
<proteinExistence type="inferred from homology"/>
<evidence type="ECO:0000256" key="6">
    <source>
        <dbReference type="RuleBase" id="RU366074"/>
    </source>
</evidence>
<evidence type="ECO:0000313" key="8">
    <source>
        <dbReference type="EMBL" id="MBL6817991.1"/>
    </source>
</evidence>
<dbReference type="AlphaFoldDB" id="A0A937LKZ4"/>
<dbReference type="PANTHER" id="PTHR42879:SF2">
    <property type="entry name" value="3-OXOACYL-[ACYL-CARRIER-PROTEIN] REDUCTASE FABG"/>
    <property type="match status" value="1"/>
</dbReference>
<name>A0A937LKZ4_9GAMM</name>
<feature type="binding site" evidence="5">
    <location>
        <position position="178"/>
    </location>
    <ligand>
        <name>NADP(+)</name>
        <dbReference type="ChEBI" id="CHEBI:58349"/>
    </ligand>
</feature>
<dbReference type="SMART" id="SM00822">
    <property type="entry name" value="PKS_KR"/>
    <property type="match status" value="1"/>
</dbReference>
<organism evidence="8 9">
    <name type="scientific">SAR86 cluster bacterium</name>
    <dbReference type="NCBI Taxonomy" id="2030880"/>
    <lineage>
        <taxon>Bacteria</taxon>
        <taxon>Pseudomonadati</taxon>
        <taxon>Pseudomonadota</taxon>
        <taxon>Gammaproteobacteria</taxon>
        <taxon>SAR86 cluster</taxon>
    </lineage>
</organism>
<feature type="binding site" evidence="5">
    <location>
        <begin position="145"/>
        <end position="149"/>
    </location>
    <ligand>
        <name>NADP(+)</name>
        <dbReference type="ChEBI" id="CHEBI:58349"/>
    </ligand>
</feature>
<dbReference type="NCBIfam" id="TIGR01830">
    <property type="entry name" value="3oxo_ACP_reduc"/>
    <property type="match status" value="1"/>
</dbReference>
<dbReference type="GO" id="GO:0006633">
    <property type="term" value="P:fatty acid biosynthetic process"/>
    <property type="evidence" value="ECO:0007669"/>
    <property type="project" value="UniProtKB-KW"/>
</dbReference>
<dbReference type="Proteomes" id="UP000711391">
    <property type="component" value="Unassembled WGS sequence"/>
</dbReference>
<dbReference type="FunFam" id="3.40.50.720:FF:000173">
    <property type="entry name" value="3-oxoacyl-[acyl-carrier protein] reductase"/>
    <property type="match status" value="1"/>
</dbReference>
<comment type="similarity">
    <text evidence="2 6">Belongs to the short-chain dehydrogenases/reductases (SDR) family.</text>
</comment>
<evidence type="ECO:0000256" key="5">
    <source>
        <dbReference type="PIRSR" id="PIRSR611284-2"/>
    </source>
</evidence>
<evidence type="ECO:0000256" key="3">
    <source>
        <dbReference type="ARBA" id="ARBA00023002"/>
    </source>
</evidence>
<dbReference type="NCBIfam" id="NF009466">
    <property type="entry name" value="PRK12826.1-2"/>
    <property type="match status" value="1"/>
</dbReference>
<dbReference type="EMBL" id="JADHQD010000004">
    <property type="protein sequence ID" value="MBL6817991.1"/>
    <property type="molecule type" value="Genomic_DNA"/>
</dbReference>
<evidence type="ECO:0000259" key="7">
    <source>
        <dbReference type="SMART" id="SM00822"/>
    </source>
</evidence>
<keyword evidence="5 6" id="KW-0521">NADP</keyword>
<dbReference type="EC" id="1.1.1.100" evidence="6"/>
<dbReference type="Gene3D" id="3.40.50.720">
    <property type="entry name" value="NAD(P)-binding Rossmann-like Domain"/>
    <property type="match status" value="1"/>
</dbReference>
<protein>
    <recommendedName>
        <fullName evidence="6">3-oxoacyl-[acyl-carrier-protein] reductase</fullName>
        <ecNumber evidence="6">1.1.1.100</ecNumber>
    </recommendedName>
</protein>
<dbReference type="CDD" id="cd05333">
    <property type="entry name" value="BKR_SDR_c"/>
    <property type="match status" value="1"/>
</dbReference>
<dbReference type="SUPFAM" id="SSF51735">
    <property type="entry name" value="NAD(P)-binding Rossmann-fold domains"/>
    <property type="match status" value="1"/>
</dbReference>
<comment type="caution">
    <text evidence="8">The sequence shown here is derived from an EMBL/GenBank/DDBJ whole genome shotgun (WGS) entry which is preliminary data.</text>
</comment>
<dbReference type="InterPro" id="IPR050259">
    <property type="entry name" value="SDR"/>
</dbReference>
<dbReference type="PRINTS" id="PR00080">
    <property type="entry name" value="SDRFAMILY"/>
</dbReference>
<evidence type="ECO:0000256" key="4">
    <source>
        <dbReference type="PIRSR" id="PIRSR611284-1"/>
    </source>
</evidence>
<sequence>MSKEIVFISGASRGIGTSIAESFASNGHTVIGTSRSNFTFESNNENLIPLALDISDRDSIKECVTFLKENDLSPTVLVNNAGITSDQLFLRMKDEEWDNVIATNLTGTFNLTKALIKNMIKNRHGRIINISSVSGLMGNPGQVNYSSAKAGLSGFTKSLAKEVGSRGITVNSVAPGFIDTDMTAYLDDDARDKLIKDIPLNRLGSVKDISDLVLFLASQEASYITGQTISVDGGLFMY</sequence>
<dbReference type="PROSITE" id="PS00061">
    <property type="entry name" value="ADH_SHORT"/>
    <property type="match status" value="1"/>
</dbReference>
<dbReference type="InterPro" id="IPR036291">
    <property type="entry name" value="NAD(P)-bd_dom_sf"/>
</dbReference>
<dbReference type="InterPro" id="IPR002347">
    <property type="entry name" value="SDR_fam"/>
</dbReference>
<feature type="domain" description="Ketoreductase" evidence="7">
    <location>
        <begin position="4"/>
        <end position="176"/>
    </location>
</feature>
<feature type="active site" description="Proton acceptor" evidence="4">
    <location>
        <position position="145"/>
    </location>
</feature>
<keyword evidence="6" id="KW-0275">Fatty acid biosynthesis</keyword>
<dbReference type="PRINTS" id="PR00081">
    <property type="entry name" value="GDHRDH"/>
</dbReference>
<comment type="catalytic activity">
    <reaction evidence="6">
        <text>a (3R)-hydroxyacyl-[ACP] + NADP(+) = a 3-oxoacyl-[ACP] + NADPH + H(+)</text>
        <dbReference type="Rhea" id="RHEA:17397"/>
        <dbReference type="Rhea" id="RHEA-COMP:9916"/>
        <dbReference type="Rhea" id="RHEA-COMP:9945"/>
        <dbReference type="ChEBI" id="CHEBI:15378"/>
        <dbReference type="ChEBI" id="CHEBI:57783"/>
        <dbReference type="ChEBI" id="CHEBI:58349"/>
        <dbReference type="ChEBI" id="CHEBI:78776"/>
        <dbReference type="ChEBI" id="CHEBI:78827"/>
        <dbReference type="EC" id="1.1.1.100"/>
    </reaction>
</comment>
<comment type="pathway">
    <text evidence="6">Lipid metabolism; fatty acid biosynthesis.</text>
</comment>
<comment type="function">
    <text evidence="1 6">Catalyzes the NADPH-dependent reduction of beta-ketoacyl-ACP substrates to beta-hydroxyacyl-ACP products, the first reductive step in the elongation cycle of fatty acid biosynthesis.</text>
</comment>
<dbReference type="GO" id="GO:0051287">
    <property type="term" value="F:NAD binding"/>
    <property type="evidence" value="ECO:0007669"/>
    <property type="project" value="UniProtKB-UniRule"/>
</dbReference>
<keyword evidence="6" id="KW-0444">Lipid biosynthesis</keyword>
<comment type="subunit">
    <text evidence="6">Homotetramer.</text>
</comment>
<evidence type="ECO:0000256" key="2">
    <source>
        <dbReference type="ARBA" id="ARBA00006484"/>
    </source>
</evidence>
<reference evidence="8" key="1">
    <citation type="submission" date="2020-10" db="EMBL/GenBank/DDBJ databases">
        <title>Microbiome of the Black Sea water column analyzed by genome centric metagenomics.</title>
        <authorList>
            <person name="Cabello-Yeves P.J."/>
            <person name="Callieri C."/>
            <person name="Picazo A."/>
            <person name="Mehrshad M."/>
            <person name="Haro-Moreno J.M."/>
            <person name="Roda-Garcia J."/>
            <person name="Dzembekova N."/>
            <person name="Slabakova V."/>
            <person name="Slabakova N."/>
            <person name="Moncheva S."/>
            <person name="Rodriguez-Valera F."/>
        </authorList>
    </citation>
    <scope>NUCLEOTIDE SEQUENCE</scope>
    <source>
        <strain evidence="8">BS307-5m-G50</strain>
    </source>
</reference>
<dbReference type="InterPro" id="IPR011284">
    <property type="entry name" value="3oxo_ACP_reduc"/>
</dbReference>
<accession>A0A937LKZ4</accession>
<evidence type="ECO:0000256" key="1">
    <source>
        <dbReference type="ARBA" id="ARBA00002607"/>
    </source>
</evidence>
<feature type="binding site" evidence="5">
    <location>
        <position position="80"/>
    </location>
    <ligand>
        <name>NADP(+)</name>
        <dbReference type="ChEBI" id="CHEBI:58349"/>
    </ligand>
</feature>
<keyword evidence="3 6" id="KW-0560">Oxidoreductase</keyword>
<gene>
    <name evidence="8" type="primary">fabG</name>
    <name evidence="8" type="ORF">ISQ64_01135</name>
</gene>
<keyword evidence="6" id="KW-0276">Fatty acid metabolism</keyword>